<dbReference type="InterPro" id="IPR006694">
    <property type="entry name" value="Fatty_acid_hydroxylase"/>
</dbReference>
<comment type="subcellular location">
    <subcellularLocation>
        <location evidence="1">Membrane</location>
    </subcellularLocation>
</comment>
<evidence type="ECO:0000256" key="5">
    <source>
        <dbReference type="SAM" id="Phobius"/>
    </source>
</evidence>
<dbReference type="GO" id="GO:0016491">
    <property type="term" value="F:oxidoreductase activity"/>
    <property type="evidence" value="ECO:0007669"/>
    <property type="project" value="InterPro"/>
</dbReference>
<evidence type="ECO:0000256" key="4">
    <source>
        <dbReference type="ARBA" id="ARBA00023136"/>
    </source>
</evidence>
<dbReference type="InterPro" id="IPR050307">
    <property type="entry name" value="Sterol_Desaturase_Related"/>
</dbReference>
<evidence type="ECO:0000313" key="7">
    <source>
        <dbReference type="EMBL" id="MDC8012655.1"/>
    </source>
</evidence>
<evidence type="ECO:0000256" key="2">
    <source>
        <dbReference type="ARBA" id="ARBA00022692"/>
    </source>
</evidence>
<name>A0A9X3YK05_9GAMM</name>
<feature type="transmembrane region" description="Helical" evidence="5">
    <location>
        <begin position="148"/>
        <end position="170"/>
    </location>
</feature>
<feature type="domain" description="Fatty acid hydroxylase" evidence="6">
    <location>
        <begin position="86"/>
        <end position="216"/>
    </location>
</feature>
<dbReference type="GO" id="GO:0005506">
    <property type="term" value="F:iron ion binding"/>
    <property type="evidence" value="ECO:0007669"/>
    <property type="project" value="InterPro"/>
</dbReference>
<dbReference type="Pfam" id="PF04116">
    <property type="entry name" value="FA_hydroxylase"/>
    <property type="match status" value="1"/>
</dbReference>
<feature type="transmembrane region" description="Helical" evidence="5">
    <location>
        <begin position="44"/>
        <end position="61"/>
    </location>
</feature>
<evidence type="ECO:0000256" key="3">
    <source>
        <dbReference type="ARBA" id="ARBA00022989"/>
    </source>
</evidence>
<keyword evidence="8" id="KW-1185">Reference proteome</keyword>
<reference evidence="7" key="1">
    <citation type="submission" date="2023-02" db="EMBL/GenBank/DDBJ databases">
        <title>Tahibacter soli sp. nov. isolated from soil.</title>
        <authorList>
            <person name="Baek J.H."/>
            <person name="Lee J.K."/>
            <person name="Choi D.G."/>
            <person name="Jeon C.O."/>
        </authorList>
    </citation>
    <scope>NUCLEOTIDE SEQUENCE</scope>
    <source>
        <strain evidence="7">BL</strain>
    </source>
</reference>
<feature type="transmembrane region" description="Helical" evidence="5">
    <location>
        <begin position="122"/>
        <end position="142"/>
    </location>
</feature>
<evidence type="ECO:0000256" key="1">
    <source>
        <dbReference type="ARBA" id="ARBA00004370"/>
    </source>
</evidence>
<organism evidence="7 8">
    <name type="scientific">Tahibacter soli</name>
    <dbReference type="NCBI Taxonomy" id="2983605"/>
    <lineage>
        <taxon>Bacteria</taxon>
        <taxon>Pseudomonadati</taxon>
        <taxon>Pseudomonadota</taxon>
        <taxon>Gammaproteobacteria</taxon>
        <taxon>Lysobacterales</taxon>
        <taxon>Rhodanobacteraceae</taxon>
        <taxon>Tahibacter</taxon>
    </lineage>
</organism>
<evidence type="ECO:0000313" key="8">
    <source>
        <dbReference type="Proteomes" id="UP001139971"/>
    </source>
</evidence>
<keyword evidence="4 5" id="KW-0472">Membrane</keyword>
<dbReference type="EMBL" id="JAOVZO020000014">
    <property type="protein sequence ID" value="MDC8012655.1"/>
    <property type="molecule type" value="Genomic_DNA"/>
</dbReference>
<dbReference type="GO" id="GO:0008610">
    <property type="term" value="P:lipid biosynthetic process"/>
    <property type="evidence" value="ECO:0007669"/>
    <property type="project" value="InterPro"/>
</dbReference>
<evidence type="ECO:0000259" key="6">
    <source>
        <dbReference type="Pfam" id="PF04116"/>
    </source>
</evidence>
<dbReference type="PANTHER" id="PTHR11863">
    <property type="entry name" value="STEROL DESATURASE"/>
    <property type="match status" value="1"/>
</dbReference>
<keyword evidence="3 5" id="KW-1133">Transmembrane helix</keyword>
<dbReference type="GO" id="GO:0016020">
    <property type="term" value="C:membrane"/>
    <property type="evidence" value="ECO:0007669"/>
    <property type="project" value="UniProtKB-SubCell"/>
</dbReference>
<dbReference type="AlphaFoldDB" id="A0A9X3YK05"/>
<comment type="caution">
    <text evidence="7">The sequence shown here is derived from an EMBL/GenBank/DDBJ whole genome shotgun (WGS) entry which is preliminary data.</text>
</comment>
<keyword evidence="2 5" id="KW-0812">Transmembrane</keyword>
<accession>A0A9X3YK05</accession>
<proteinExistence type="predicted"/>
<feature type="transmembrane region" description="Helical" evidence="5">
    <location>
        <begin position="81"/>
        <end position="101"/>
    </location>
</feature>
<gene>
    <name evidence="7" type="ORF">OD750_008850</name>
</gene>
<dbReference type="RefSeq" id="WP_263545011.1">
    <property type="nucleotide sequence ID" value="NZ_JAOVZO020000014.1"/>
</dbReference>
<dbReference type="Proteomes" id="UP001139971">
    <property type="component" value="Unassembled WGS sequence"/>
</dbReference>
<sequence>MPTPLQILLDPVSLTVLALYGVLILLEALFPARTLPHVKGWKTRALVVFVFYFYLSSYLPLLWGDTLARYRWFNLEALDPFVGAGIAVLVYEFLVYVWHRTMHRVNWLWRSFHQMHHSAERVDSYGAFYFSPLDIVGFTFLASLSLTVVLGLGVQAVTYFLYATMFLGVFQHLNVRTPQWLGYIVQRPESHSVHHARGIHRYNYSDLPLFDILFGTFRNPKDFAGASGFYDGASAKVAQLLAFKDIAAGDFEPDARSAGR</sequence>
<feature type="transmembrane region" description="Helical" evidence="5">
    <location>
        <begin position="12"/>
        <end position="32"/>
    </location>
</feature>
<protein>
    <submittedName>
        <fullName evidence="7">Sterol desaturase family protein</fullName>
    </submittedName>
</protein>